<reference evidence="2" key="1">
    <citation type="submission" date="2016-11" db="UniProtKB">
        <authorList>
            <consortium name="WormBaseParasite"/>
        </authorList>
    </citation>
    <scope>IDENTIFICATION</scope>
</reference>
<sequence length="128" mass="14810">MQAGLMGFLQAATFNLQLPLTLRFVQNARLCPVLSHPVKNGLYRVPCMMYRVQSHPVKNGLYRVPCMMYRVQSHPAKIGLYRVQCILYPVQSRNSIQTISSKRCTKSRPELNNKRNRVKKMSIIFQLV</sequence>
<accession>A0A1I7RJS1</accession>
<dbReference type="WBParaSite" id="BXY_0095300.1">
    <property type="protein sequence ID" value="BXY_0095300.1"/>
    <property type="gene ID" value="BXY_0095300"/>
</dbReference>
<evidence type="ECO:0000313" key="1">
    <source>
        <dbReference type="Proteomes" id="UP000095284"/>
    </source>
</evidence>
<name>A0A1I7RJS1_BURXY</name>
<proteinExistence type="predicted"/>
<dbReference type="AlphaFoldDB" id="A0A1I7RJS1"/>
<organism evidence="1 2">
    <name type="scientific">Bursaphelenchus xylophilus</name>
    <name type="common">Pinewood nematode worm</name>
    <name type="synonym">Aphelenchoides xylophilus</name>
    <dbReference type="NCBI Taxonomy" id="6326"/>
    <lineage>
        <taxon>Eukaryota</taxon>
        <taxon>Metazoa</taxon>
        <taxon>Ecdysozoa</taxon>
        <taxon>Nematoda</taxon>
        <taxon>Chromadorea</taxon>
        <taxon>Rhabditida</taxon>
        <taxon>Tylenchina</taxon>
        <taxon>Tylenchomorpha</taxon>
        <taxon>Aphelenchoidea</taxon>
        <taxon>Aphelenchoididae</taxon>
        <taxon>Bursaphelenchus</taxon>
    </lineage>
</organism>
<dbReference type="Proteomes" id="UP000095284">
    <property type="component" value="Unplaced"/>
</dbReference>
<protein>
    <submittedName>
        <fullName evidence="2">Secreted protein</fullName>
    </submittedName>
</protein>
<evidence type="ECO:0000313" key="2">
    <source>
        <dbReference type="WBParaSite" id="BXY_0095300.1"/>
    </source>
</evidence>